<dbReference type="SUPFAM" id="SSF50998">
    <property type="entry name" value="Quinoprotein alcohol dehydrogenase-like"/>
    <property type="match status" value="1"/>
</dbReference>
<dbReference type="PROSITE" id="PS51257">
    <property type="entry name" value="PROKAR_LIPOPROTEIN"/>
    <property type="match status" value="1"/>
</dbReference>
<proteinExistence type="predicted"/>
<dbReference type="PROSITE" id="PS50082">
    <property type="entry name" value="WD_REPEATS_2"/>
    <property type="match status" value="1"/>
</dbReference>
<organism evidence="3 5">
    <name type="scientific">Photobacterium damsela subsp. piscicida</name>
    <name type="common">Pasteurella piscicida</name>
    <dbReference type="NCBI Taxonomy" id="38294"/>
    <lineage>
        <taxon>Bacteria</taxon>
        <taxon>Pseudomonadati</taxon>
        <taxon>Pseudomonadota</taxon>
        <taxon>Gammaproteobacteria</taxon>
        <taxon>Vibrionales</taxon>
        <taxon>Vibrionaceae</taxon>
        <taxon>Photobacterium</taxon>
    </lineage>
</organism>
<protein>
    <submittedName>
        <fullName evidence="3">PQQ-binding-like beta-propeller repeat protein</fullName>
    </submittedName>
    <submittedName>
        <fullName evidence="2">WD domain, G-beta repeat</fullName>
    </submittedName>
</protein>
<dbReference type="Gene3D" id="2.130.10.10">
    <property type="entry name" value="YVTN repeat-like/Quinoprotein amine dehydrogenase"/>
    <property type="match status" value="2"/>
</dbReference>
<gene>
    <name evidence="3" type="ORF">IC627_01245</name>
    <name evidence="2" type="ORF">PDPUS_1_02994</name>
</gene>
<dbReference type="PANTHER" id="PTHR19879:SF9">
    <property type="entry name" value="TRANSCRIPTION INITIATION FACTOR TFIID SUBUNIT 5"/>
    <property type="match status" value="1"/>
</dbReference>
<dbReference type="AlphaFoldDB" id="A0A1Q9H287"/>
<evidence type="ECO:0000313" key="4">
    <source>
        <dbReference type="Proteomes" id="UP000218676"/>
    </source>
</evidence>
<dbReference type="PROSITE" id="PS50294">
    <property type="entry name" value="WD_REPEATS_REGION"/>
    <property type="match status" value="1"/>
</dbReference>
<dbReference type="RefSeq" id="WP_044174134.1">
    <property type="nucleotide sequence ID" value="NZ_AP018045.1"/>
</dbReference>
<keyword evidence="1" id="KW-0853">WD repeat</keyword>
<dbReference type="SMART" id="SM00320">
    <property type="entry name" value="WD40"/>
    <property type="match status" value="6"/>
</dbReference>
<dbReference type="Proteomes" id="UP000218676">
    <property type="component" value="Chromosome 1"/>
</dbReference>
<evidence type="ECO:0000313" key="3">
    <source>
        <dbReference type="EMBL" id="QOD56741.1"/>
    </source>
</evidence>
<reference evidence="2" key="1">
    <citation type="journal article" date="2017" name="Genome Announc.">
        <title>Whole-Genome Sequence of Photobacterium damselae subsp. piscicida Strain 91-197, Isolated from Hybrid Striped Bass (Morone sp.) in the United States.</title>
        <authorList>
            <person name="Teru Y."/>
            <person name="Hikima J."/>
            <person name="Kono T."/>
            <person name="Sakai M."/>
            <person name="Takano T."/>
            <person name="Hawke J.P."/>
            <person name="Takeyama H."/>
            <person name="Aoki T."/>
        </authorList>
    </citation>
    <scope>NUCLEOTIDE SEQUENCE</scope>
    <source>
        <strain evidence="2">91-197</strain>
    </source>
</reference>
<accession>A0A1Q9H287</accession>
<dbReference type="PANTHER" id="PTHR19879">
    <property type="entry name" value="TRANSCRIPTION INITIATION FACTOR TFIID"/>
    <property type="match status" value="1"/>
</dbReference>
<evidence type="ECO:0000256" key="1">
    <source>
        <dbReference type="PROSITE-ProRule" id="PRU00221"/>
    </source>
</evidence>
<reference evidence="4" key="2">
    <citation type="submission" date="2017-05" db="EMBL/GenBank/DDBJ databases">
        <title>Whole genome sequence of fish pathogenic bacteria, Photobacterium damselae subsp. piscicida, strain 91-197, isolated from hybrid striped bass (Morone sp.) in USA.</title>
        <authorList>
            <person name="Teru Y."/>
            <person name="Hikima J."/>
            <person name="Kono T."/>
            <person name="Sakai M."/>
            <person name="Takano T."/>
            <person name="Hawke J.P."/>
            <person name="Takeyama H."/>
            <person name="Aoki T."/>
        </authorList>
    </citation>
    <scope>NUCLEOTIDE SEQUENCE [LARGE SCALE GENOMIC DNA]</scope>
    <source>
        <strain evidence="4">91-197</strain>
    </source>
</reference>
<sequence>MRQVTVLLFLIVACFSLTGCLFNEKAVQGWDIDPQGATTLSLNPQGQIALVASSTQGLSLWDLHQSKKLATLGWQDPDHNLILHSAFSNNSRFAITATTQTFTVWDLGWGKALGLWSIDDAIIEDVAIANNGEKIALALSNNKVLYLNLGTGRRLEFLGHREKVNSVDMSANGKYVLSGGSDNNAFLWSTQTGQVIYPFPMKSRITQVALQQDGRFALVGDSTKHIAIWDLKTGQQQSKLNVKLRQQIISSARFSLSGDHVITGTPAGRVELWSALTGKNIKRWQMSGRKNTRPAATLVYDVAISPNTTAIAGTSAGLINAWSTE</sequence>
<dbReference type="EMBL" id="AP018045">
    <property type="protein sequence ID" value="BAX54368.1"/>
    <property type="molecule type" value="Genomic_DNA"/>
</dbReference>
<dbReference type="InterPro" id="IPR015943">
    <property type="entry name" value="WD40/YVTN_repeat-like_dom_sf"/>
</dbReference>
<name>A0A1Q9H287_PHODP</name>
<evidence type="ECO:0000313" key="2">
    <source>
        <dbReference type="EMBL" id="BAX54368.1"/>
    </source>
</evidence>
<feature type="repeat" description="WD" evidence="1">
    <location>
        <begin position="157"/>
        <end position="198"/>
    </location>
</feature>
<dbReference type="InterPro" id="IPR001680">
    <property type="entry name" value="WD40_rpt"/>
</dbReference>
<dbReference type="Pfam" id="PF00400">
    <property type="entry name" value="WD40"/>
    <property type="match status" value="1"/>
</dbReference>
<dbReference type="Proteomes" id="UP000516656">
    <property type="component" value="Chromosome 1"/>
</dbReference>
<dbReference type="EMBL" id="CP061854">
    <property type="protein sequence ID" value="QOD56741.1"/>
    <property type="molecule type" value="Genomic_DNA"/>
</dbReference>
<dbReference type="InterPro" id="IPR011047">
    <property type="entry name" value="Quinoprotein_ADH-like_sf"/>
</dbReference>
<reference evidence="3 5" key="3">
    <citation type="submission" date="2020-09" db="EMBL/GenBank/DDBJ databases">
        <title>Complete, closed and curated genome sequences of Photobacterium damselae subsp. piscicida isolates from Australia indicate localised evolution and additional plasmid-borne pathogenicity mechanisms.</title>
        <authorList>
            <person name="Baseggio L."/>
            <person name="Silayeva O."/>
            <person name="Buller N."/>
            <person name="Landos M."/>
            <person name="Engelstaedter J."/>
            <person name="Barnes A.C."/>
        </authorList>
    </citation>
    <scope>NUCLEOTIDE SEQUENCE [LARGE SCALE GENOMIC DNA]</scope>
    <source>
        <strain evidence="3 5">AS-16-0540-1</strain>
    </source>
</reference>
<dbReference type="GeneID" id="93399029"/>
<evidence type="ECO:0000313" key="5">
    <source>
        <dbReference type="Proteomes" id="UP000516656"/>
    </source>
</evidence>